<dbReference type="EMBL" id="OM869617">
    <property type="protein sequence ID" value="UPW41520.1"/>
    <property type="molecule type" value="Genomic_DNA"/>
</dbReference>
<name>A0A976R868_9VIRU</name>
<reference evidence="3" key="1">
    <citation type="submission" date="2022-02" db="EMBL/GenBank/DDBJ databases">
        <title>Towards deciphering the DNA virus diversity associated with rodent species in the families Cricetidae and Heteromyidae.</title>
        <authorList>
            <person name="Lund M."/>
            <person name="Larsen B.B."/>
            <person name="Gryseels S."/>
            <person name="Kraberger S."/>
            <person name="Rowsey D.M."/>
            <person name="Steger L."/>
            <person name="Yule K.M."/>
            <person name="Upham N.S."/>
            <person name="Worobey M."/>
            <person name="Van Doorslaer K."/>
            <person name="Varsani A."/>
        </authorList>
    </citation>
    <scope>NUCLEOTIDE SEQUENCE</scope>
    <source>
        <strain evidence="3">NeonRodL2_6</strain>
    </source>
</reference>
<dbReference type="Pfam" id="PF02957">
    <property type="entry name" value="TT_ORF2-like"/>
    <property type="match status" value="1"/>
</dbReference>
<sequence length="86" mass="9631">MKTMLTEGLDRLLSFKKREAAFRRTVRAAHELFCRCGDPVQHLLGWRTTFGGRVTTDHEGTGGDDTKEGATTEDQDMVAATEDAEW</sequence>
<evidence type="ECO:0000256" key="1">
    <source>
        <dbReference type="SAM" id="MobiDB-lite"/>
    </source>
</evidence>
<organism evidence="3">
    <name type="scientific">Neotofec virus RodL2_6</name>
    <dbReference type="NCBI Taxonomy" id="2929219"/>
    <lineage>
        <taxon>Viruses</taxon>
        <taxon>Monodnaviria</taxon>
        <taxon>Shotokuvirae</taxon>
        <taxon>Commensaviricota</taxon>
        <taxon>Cardeaviricetes</taxon>
        <taxon>Sanitavirales</taxon>
        <taxon>Anelloviridae</taxon>
    </lineage>
</organism>
<dbReference type="InterPro" id="IPR004118">
    <property type="entry name" value="HEV_TT_vir_Orf2/Gyrovir_Vp2_N"/>
</dbReference>
<feature type="region of interest" description="Disordered" evidence="1">
    <location>
        <begin position="54"/>
        <end position="86"/>
    </location>
</feature>
<feature type="compositionally biased region" description="Acidic residues" evidence="1">
    <location>
        <begin position="71"/>
        <end position="86"/>
    </location>
</feature>
<feature type="compositionally biased region" description="Basic and acidic residues" evidence="1">
    <location>
        <begin position="55"/>
        <end position="70"/>
    </location>
</feature>
<evidence type="ECO:0000259" key="2">
    <source>
        <dbReference type="Pfam" id="PF02957"/>
    </source>
</evidence>
<accession>A0A976R868</accession>
<proteinExistence type="predicted"/>
<protein>
    <submittedName>
        <fullName evidence="3">ORF2</fullName>
    </submittedName>
</protein>
<feature type="domain" description="Hepatitis TT virus Orf2/Gyrovirus Vp2 N-terminal" evidence="2">
    <location>
        <begin position="16"/>
        <end position="63"/>
    </location>
</feature>
<evidence type="ECO:0000313" key="3">
    <source>
        <dbReference type="EMBL" id="UPW41520.1"/>
    </source>
</evidence>